<comment type="subcellular location">
    <subcellularLocation>
        <location evidence="1">Cell membrane</location>
        <topology evidence="1">Multi-pass membrane protein</topology>
    </subcellularLocation>
</comment>
<dbReference type="GO" id="GO:0009103">
    <property type="term" value="P:lipopolysaccharide biosynthetic process"/>
    <property type="evidence" value="ECO:0007669"/>
    <property type="project" value="UniProtKB-ARBA"/>
</dbReference>
<dbReference type="GO" id="GO:0016763">
    <property type="term" value="F:pentosyltransferase activity"/>
    <property type="evidence" value="ECO:0007669"/>
    <property type="project" value="TreeGrafter"/>
</dbReference>
<dbReference type="InterPro" id="IPR038731">
    <property type="entry name" value="RgtA/B/C-like"/>
</dbReference>
<dbReference type="InterPro" id="IPR050297">
    <property type="entry name" value="LipidA_mod_glycosyltrf_83"/>
</dbReference>
<evidence type="ECO:0000256" key="4">
    <source>
        <dbReference type="ARBA" id="ARBA00022679"/>
    </source>
</evidence>
<dbReference type="EMBL" id="JACNJN010000092">
    <property type="protein sequence ID" value="MBC8335158.1"/>
    <property type="molecule type" value="Genomic_DNA"/>
</dbReference>
<feature type="transmembrane region" description="Helical" evidence="8">
    <location>
        <begin position="155"/>
        <end position="175"/>
    </location>
</feature>
<dbReference type="GO" id="GO:0005886">
    <property type="term" value="C:plasma membrane"/>
    <property type="evidence" value="ECO:0007669"/>
    <property type="project" value="UniProtKB-SubCell"/>
</dbReference>
<organism evidence="10 11">
    <name type="scientific">Candidatus Desulfolinea nitratireducens</name>
    <dbReference type="NCBI Taxonomy" id="2841698"/>
    <lineage>
        <taxon>Bacteria</taxon>
        <taxon>Bacillati</taxon>
        <taxon>Chloroflexota</taxon>
        <taxon>Anaerolineae</taxon>
        <taxon>Anaerolineales</taxon>
        <taxon>Anaerolineales incertae sedis</taxon>
        <taxon>Candidatus Desulfolinea</taxon>
    </lineage>
</organism>
<sequence length="683" mass="79125">MRKTFRLYNFLIFLGGVIALCWLLVIPGDAKNSWLLGFSRNRALLILFVFMCDLPIAILLTLGYRNQEMDEKMLCIAKEKLSNKAFLKAIIFFSLLEIIVGALILLIAIVTEDNYLQGVFSRLAPLMLWAVINGVLTLLFLYFSDLIPKNKQSIIRIQILETALLSILLLFFLTINTGSIQNKSYTADEFRHYRYGRNMLELNSSRFDDSKMPLSALNAIPKKISYLISNQYLYPRFADPLSGRIITIGFSMLIAYFIYRWAKLLYGAPAGFFALFLYIFDPNIIAHSRLITTDIYAVGMILLTLYTFWLFCNNPNLKKLLISAIVLGVCQLAKYTGAYLYPLLLTIALIRVFPAWIASFRNKKYLMILKDIKSGVNYALVFLTISVVIINIGFLFNRTFTPIKDYSFRSELFQSIQVKLSKIGFMPVPVPYPYLEGLDWVKQREQTGAGYGNTYLFGEVREGKGFNGYFIYASLLKVPISTQIFILLALSLYLLGQKEFNFTKNEIFLLLPVGFFFIYFNFFFRTQIGIRFYLIIFPFLYIFSGGLVLKWASMRKDRQIFTFGLMIYLGVSVLFAYPNYISYFNELVWDPRNAHKYLIDSNLDWNQAETQLYQYLKTNPTAQFQPEQPTFGTIVVSPNDLAGMWYVDEFQWLRDNFYPQATIDEVYLIYEISEAEFEKVFGQ</sequence>
<feature type="transmembrane region" description="Helical" evidence="8">
    <location>
        <begin position="295"/>
        <end position="312"/>
    </location>
</feature>
<feature type="transmembrane region" description="Helical" evidence="8">
    <location>
        <begin position="378"/>
        <end position="396"/>
    </location>
</feature>
<feature type="transmembrane region" description="Helical" evidence="8">
    <location>
        <begin position="507"/>
        <end position="524"/>
    </location>
</feature>
<feature type="transmembrane region" description="Helical" evidence="8">
    <location>
        <begin position="264"/>
        <end position="280"/>
    </location>
</feature>
<feature type="transmembrane region" description="Helical" evidence="8">
    <location>
        <begin position="123"/>
        <end position="143"/>
    </location>
</feature>
<comment type="caution">
    <text evidence="10">The sequence shown here is derived from an EMBL/GenBank/DDBJ whole genome shotgun (WGS) entry which is preliminary data.</text>
</comment>
<keyword evidence="4" id="KW-0808">Transferase</keyword>
<dbReference type="PANTHER" id="PTHR33908">
    <property type="entry name" value="MANNOSYLTRANSFERASE YKCB-RELATED"/>
    <property type="match status" value="1"/>
</dbReference>
<evidence type="ECO:0000313" key="11">
    <source>
        <dbReference type="Proteomes" id="UP000614469"/>
    </source>
</evidence>
<evidence type="ECO:0000256" key="8">
    <source>
        <dbReference type="SAM" id="Phobius"/>
    </source>
</evidence>
<dbReference type="PANTHER" id="PTHR33908:SF11">
    <property type="entry name" value="MEMBRANE PROTEIN"/>
    <property type="match status" value="1"/>
</dbReference>
<evidence type="ECO:0000256" key="2">
    <source>
        <dbReference type="ARBA" id="ARBA00022475"/>
    </source>
</evidence>
<feature type="transmembrane region" description="Helical" evidence="8">
    <location>
        <begin position="530"/>
        <end position="548"/>
    </location>
</feature>
<gene>
    <name evidence="10" type="ORF">H8E29_07840</name>
</gene>
<feature type="transmembrane region" description="Helical" evidence="8">
    <location>
        <begin position="85"/>
        <end position="111"/>
    </location>
</feature>
<keyword evidence="5 8" id="KW-0812">Transmembrane</keyword>
<feature type="transmembrane region" description="Helical" evidence="8">
    <location>
        <begin position="341"/>
        <end position="358"/>
    </location>
</feature>
<feature type="transmembrane region" description="Helical" evidence="8">
    <location>
        <begin position="7"/>
        <end position="25"/>
    </location>
</feature>
<dbReference type="Pfam" id="PF13231">
    <property type="entry name" value="PMT_2"/>
    <property type="match status" value="1"/>
</dbReference>
<feature type="domain" description="Glycosyltransferase RgtA/B/C/D-like" evidence="9">
    <location>
        <begin position="242"/>
        <end position="365"/>
    </location>
</feature>
<keyword evidence="3" id="KW-0328">Glycosyltransferase</keyword>
<feature type="transmembrane region" description="Helical" evidence="8">
    <location>
        <begin position="469"/>
        <end position="495"/>
    </location>
</feature>
<feature type="transmembrane region" description="Helical" evidence="8">
    <location>
        <begin position="560"/>
        <end position="577"/>
    </location>
</feature>
<keyword evidence="7 8" id="KW-0472">Membrane</keyword>
<evidence type="ECO:0000259" key="9">
    <source>
        <dbReference type="Pfam" id="PF13231"/>
    </source>
</evidence>
<keyword evidence="2" id="KW-1003">Cell membrane</keyword>
<dbReference type="Proteomes" id="UP000614469">
    <property type="component" value="Unassembled WGS sequence"/>
</dbReference>
<evidence type="ECO:0000256" key="1">
    <source>
        <dbReference type="ARBA" id="ARBA00004651"/>
    </source>
</evidence>
<evidence type="ECO:0000313" key="10">
    <source>
        <dbReference type="EMBL" id="MBC8335158.1"/>
    </source>
</evidence>
<proteinExistence type="predicted"/>
<feature type="transmembrane region" description="Helical" evidence="8">
    <location>
        <begin position="241"/>
        <end position="259"/>
    </location>
</feature>
<dbReference type="AlphaFoldDB" id="A0A8J6TEY4"/>
<reference evidence="10 11" key="1">
    <citation type="submission" date="2020-08" db="EMBL/GenBank/DDBJ databases">
        <title>Bridging the membrane lipid divide: bacteria of the FCB group superphylum have the potential to synthesize archaeal ether lipids.</title>
        <authorList>
            <person name="Villanueva L."/>
            <person name="Von Meijenfeldt F.A.B."/>
            <person name="Westbye A.B."/>
            <person name="Yadav S."/>
            <person name="Hopmans E.C."/>
            <person name="Dutilh B.E."/>
            <person name="Sinninghe Damste J.S."/>
        </authorList>
    </citation>
    <scope>NUCLEOTIDE SEQUENCE [LARGE SCALE GENOMIC DNA]</scope>
    <source>
        <strain evidence="10">NIOZ-UU36</strain>
    </source>
</reference>
<evidence type="ECO:0000256" key="6">
    <source>
        <dbReference type="ARBA" id="ARBA00022989"/>
    </source>
</evidence>
<keyword evidence="6 8" id="KW-1133">Transmembrane helix</keyword>
<evidence type="ECO:0000256" key="3">
    <source>
        <dbReference type="ARBA" id="ARBA00022676"/>
    </source>
</evidence>
<accession>A0A8J6TEY4</accession>
<evidence type="ECO:0000256" key="5">
    <source>
        <dbReference type="ARBA" id="ARBA00022692"/>
    </source>
</evidence>
<feature type="transmembrane region" description="Helical" evidence="8">
    <location>
        <begin position="45"/>
        <end position="64"/>
    </location>
</feature>
<protein>
    <submittedName>
        <fullName evidence="10">Glycosyltransferase family 39 protein</fullName>
    </submittedName>
</protein>
<evidence type="ECO:0000256" key="7">
    <source>
        <dbReference type="ARBA" id="ARBA00023136"/>
    </source>
</evidence>
<name>A0A8J6TEY4_9CHLR</name>